<organism evidence="1 2">
    <name type="scientific">Ciona intestinalis</name>
    <name type="common">Transparent sea squirt</name>
    <name type="synonym">Ascidia intestinalis</name>
    <dbReference type="NCBI Taxonomy" id="7719"/>
    <lineage>
        <taxon>Eukaryota</taxon>
        <taxon>Metazoa</taxon>
        <taxon>Chordata</taxon>
        <taxon>Tunicata</taxon>
        <taxon>Ascidiacea</taxon>
        <taxon>Phlebobranchia</taxon>
        <taxon>Cionidae</taxon>
        <taxon>Ciona</taxon>
    </lineage>
</organism>
<reference evidence="1" key="2">
    <citation type="journal article" date="2008" name="Genome Biol.">
        <title>Improved genome assembly and evidence-based global gene model set for the chordate Ciona intestinalis: new insight into intron and operon populations.</title>
        <authorList>
            <person name="Satou Y."/>
            <person name="Mineta K."/>
            <person name="Ogasawara M."/>
            <person name="Sasakura Y."/>
            <person name="Shoguchi E."/>
            <person name="Ueno K."/>
            <person name="Yamada L."/>
            <person name="Matsumoto J."/>
            <person name="Wasserscheid J."/>
            <person name="Dewar K."/>
            <person name="Wiley G.B."/>
            <person name="Macmil S.L."/>
            <person name="Roe B.A."/>
            <person name="Zeller R.W."/>
            <person name="Hastings K.E."/>
            <person name="Lemaire P."/>
            <person name="Lindquist E."/>
            <person name="Endo T."/>
            <person name="Hotta K."/>
            <person name="Inaba K."/>
        </authorList>
    </citation>
    <scope>NUCLEOTIDE SEQUENCE [LARGE SCALE GENOMIC DNA]</scope>
    <source>
        <strain evidence="1">wild type</strain>
    </source>
</reference>
<accession>H2Y1X8</accession>
<dbReference type="AlphaFoldDB" id="H2Y1X8"/>
<evidence type="ECO:0000313" key="2">
    <source>
        <dbReference type="Proteomes" id="UP000008144"/>
    </source>
</evidence>
<dbReference type="HOGENOM" id="CLU_2978430_0_0_1"/>
<keyword evidence="2" id="KW-1185">Reference proteome</keyword>
<protein>
    <submittedName>
        <fullName evidence="1">Uncharacterized protein</fullName>
    </submittedName>
</protein>
<reference evidence="1" key="4">
    <citation type="submission" date="2025-09" db="UniProtKB">
        <authorList>
            <consortium name="Ensembl"/>
        </authorList>
    </citation>
    <scope>IDENTIFICATION</scope>
</reference>
<dbReference type="InParanoid" id="H2Y1X8"/>
<sequence>MKVNTPKRSNTELNSSGTIPMVVTDSSRSVCLHSDIAGWLCIARSNLFSREVVGPKLR</sequence>
<reference evidence="1" key="3">
    <citation type="submission" date="2025-08" db="UniProtKB">
        <authorList>
            <consortium name="Ensembl"/>
        </authorList>
    </citation>
    <scope>IDENTIFICATION</scope>
</reference>
<proteinExistence type="predicted"/>
<dbReference type="Proteomes" id="UP000008144">
    <property type="component" value="Chromosome 9"/>
</dbReference>
<dbReference type="EMBL" id="EAAA01002959">
    <property type="status" value="NOT_ANNOTATED_CDS"/>
    <property type="molecule type" value="Genomic_DNA"/>
</dbReference>
<name>H2Y1X8_CIOIN</name>
<reference evidence="2" key="1">
    <citation type="journal article" date="2002" name="Science">
        <title>The draft genome of Ciona intestinalis: insights into chordate and vertebrate origins.</title>
        <authorList>
            <person name="Dehal P."/>
            <person name="Satou Y."/>
            <person name="Campbell R.K."/>
            <person name="Chapman J."/>
            <person name="Degnan B."/>
            <person name="De Tomaso A."/>
            <person name="Davidson B."/>
            <person name="Di Gregorio A."/>
            <person name="Gelpke M."/>
            <person name="Goodstein D.M."/>
            <person name="Harafuji N."/>
            <person name="Hastings K.E."/>
            <person name="Ho I."/>
            <person name="Hotta K."/>
            <person name="Huang W."/>
            <person name="Kawashima T."/>
            <person name="Lemaire P."/>
            <person name="Martinez D."/>
            <person name="Meinertzhagen I.A."/>
            <person name="Necula S."/>
            <person name="Nonaka M."/>
            <person name="Putnam N."/>
            <person name="Rash S."/>
            <person name="Saiga H."/>
            <person name="Satake M."/>
            <person name="Terry A."/>
            <person name="Yamada L."/>
            <person name="Wang H.G."/>
            <person name="Awazu S."/>
            <person name="Azumi K."/>
            <person name="Boore J."/>
            <person name="Branno M."/>
            <person name="Chin-Bow S."/>
            <person name="DeSantis R."/>
            <person name="Doyle S."/>
            <person name="Francino P."/>
            <person name="Keys D.N."/>
            <person name="Haga S."/>
            <person name="Hayashi H."/>
            <person name="Hino K."/>
            <person name="Imai K.S."/>
            <person name="Inaba K."/>
            <person name="Kano S."/>
            <person name="Kobayashi K."/>
            <person name="Kobayashi M."/>
            <person name="Lee B.I."/>
            <person name="Makabe K.W."/>
            <person name="Manohar C."/>
            <person name="Matassi G."/>
            <person name="Medina M."/>
            <person name="Mochizuki Y."/>
            <person name="Mount S."/>
            <person name="Morishita T."/>
            <person name="Miura S."/>
            <person name="Nakayama A."/>
            <person name="Nishizaka S."/>
            <person name="Nomoto H."/>
            <person name="Ohta F."/>
            <person name="Oishi K."/>
            <person name="Rigoutsos I."/>
            <person name="Sano M."/>
            <person name="Sasaki A."/>
            <person name="Sasakura Y."/>
            <person name="Shoguchi E."/>
            <person name="Shin-i T."/>
            <person name="Spagnuolo A."/>
            <person name="Stainier D."/>
            <person name="Suzuki M.M."/>
            <person name="Tassy O."/>
            <person name="Takatori N."/>
            <person name="Tokuoka M."/>
            <person name="Yagi K."/>
            <person name="Yoshizaki F."/>
            <person name="Wada S."/>
            <person name="Zhang C."/>
            <person name="Hyatt P.D."/>
            <person name="Larimer F."/>
            <person name="Detter C."/>
            <person name="Doggett N."/>
            <person name="Glavina T."/>
            <person name="Hawkins T."/>
            <person name="Richardson P."/>
            <person name="Lucas S."/>
            <person name="Kohara Y."/>
            <person name="Levine M."/>
            <person name="Satoh N."/>
            <person name="Rokhsar D.S."/>
        </authorList>
    </citation>
    <scope>NUCLEOTIDE SEQUENCE [LARGE SCALE GENOMIC DNA]</scope>
</reference>
<evidence type="ECO:0000313" key="1">
    <source>
        <dbReference type="Ensembl" id="ENSCINP00000035913.1"/>
    </source>
</evidence>
<dbReference type="Ensembl" id="ENSCINT00000031663.1">
    <property type="protein sequence ID" value="ENSCINP00000035913.1"/>
    <property type="gene ID" value="ENSCING00000020644.1"/>
</dbReference>